<dbReference type="HOGENOM" id="CLU_826607_0_0_1"/>
<feature type="region of interest" description="Disordered" evidence="1">
    <location>
        <begin position="148"/>
        <end position="178"/>
    </location>
</feature>
<dbReference type="EMBL" id="JH921429">
    <property type="protein sequence ID" value="EKD20277.1"/>
    <property type="molecule type" value="Genomic_DNA"/>
</dbReference>
<evidence type="ECO:0000256" key="2">
    <source>
        <dbReference type="SAM" id="Phobius"/>
    </source>
</evidence>
<dbReference type="KEGG" id="mbe:MBM_00959"/>
<gene>
    <name evidence="3" type="ORF">MBM_00959</name>
</gene>
<proteinExistence type="predicted"/>
<name>K1X5A5_MARBU</name>
<keyword evidence="2" id="KW-0472">Membrane</keyword>
<organism evidence="3 4">
    <name type="scientific">Marssonina brunnea f. sp. multigermtubi (strain MB_m1)</name>
    <name type="common">Marssonina leaf spot fungus</name>
    <dbReference type="NCBI Taxonomy" id="1072389"/>
    <lineage>
        <taxon>Eukaryota</taxon>
        <taxon>Fungi</taxon>
        <taxon>Dikarya</taxon>
        <taxon>Ascomycota</taxon>
        <taxon>Pezizomycotina</taxon>
        <taxon>Leotiomycetes</taxon>
        <taxon>Helotiales</taxon>
        <taxon>Drepanopezizaceae</taxon>
        <taxon>Drepanopeziza</taxon>
    </lineage>
</organism>
<dbReference type="OrthoDB" id="3557686at2759"/>
<dbReference type="AlphaFoldDB" id="K1X5A5"/>
<protein>
    <submittedName>
        <fullName evidence="3">Uncharacterized protein</fullName>
    </submittedName>
</protein>
<dbReference type="Proteomes" id="UP000006753">
    <property type="component" value="Unassembled WGS sequence"/>
</dbReference>
<feature type="compositionally biased region" description="Gly residues" evidence="1">
    <location>
        <begin position="155"/>
        <end position="171"/>
    </location>
</feature>
<feature type="region of interest" description="Disordered" evidence="1">
    <location>
        <begin position="287"/>
        <end position="336"/>
    </location>
</feature>
<evidence type="ECO:0000313" key="3">
    <source>
        <dbReference type="EMBL" id="EKD20277.1"/>
    </source>
</evidence>
<sequence length="336" mass="36151">MSPTCEYLTPFELDIDARLNAPEAAAAAAAAPATSMGSPIEEYAYSVLFSFIGVLVFISSVMAGMWVYRLYTTRGFHLADFERLSAEAQRLAQETSTIRRDVESDSSSEPSVRIANVAKVDAADEIDAGIRIALCAWEDIMQPGEGAALDEEKGVGGGKLDSQGEGQGQGQMGEKRKSHGRYVIGLMRGKCLERVEKRRDLSPALQAMHLEVLSRNFDIRSSRISRRMASGSNISFGKSPRDKYRSLSEHPSETVGLPASHTLYLGALLMSSVQNEEICAPSTSAASAAATPGSIDPMVPSAMPLHSTSQRSASCPVPDDDKSEMMGPARKEHTCV</sequence>
<evidence type="ECO:0000313" key="4">
    <source>
        <dbReference type="Proteomes" id="UP000006753"/>
    </source>
</evidence>
<feature type="transmembrane region" description="Helical" evidence="2">
    <location>
        <begin position="43"/>
        <end position="68"/>
    </location>
</feature>
<keyword evidence="2" id="KW-0812">Transmembrane</keyword>
<evidence type="ECO:0000256" key="1">
    <source>
        <dbReference type="SAM" id="MobiDB-lite"/>
    </source>
</evidence>
<feature type="compositionally biased region" description="Basic and acidic residues" evidence="1">
    <location>
        <begin position="239"/>
        <end position="252"/>
    </location>
</feature>
<feature type="compositionally biased region" description="Basic and acidic residues" evidence="1">
    <location>
        <begin position="319"/>
        <end position="336"/>
    </location>
</feature>
<keyword evidence="4" id="KW-1185">Reference proteome</keyword>
<dbReference type="InParanoid" id="K1X5A5"/>
<feature type="region of interest" description="Disordered" evidence="1">
    <location>
        <begin position="231"/>
        <end position="255"/>
    </location>
</feature>
<accession>K1X5A5</accession>
<reference evidence="3 4" key="1">
    <citation type="journal article" date="2012" name="BMC Genomics">
        <title>Sequencing the genome of Marssonina brunnea reveals fungus-poplar co-evolution.</title>
        <authorList>
            <person name="Zhu S."/>
            <person name="Cao Y.-Z."/>
            <person name="Jiang C."/>
            <person name="Tan B.-Y."/>
            <person name="Wang Z."/>
            <person name="Feng S."/>
            <person name="Zhang L."/>
            <person name="Su X.-H."/>
            <person name="Brejova B."/>
            <person name="Vinar T."/>
            <person name="Xu M."/>
            <person name="Wang M.-X."/>
            <person name="Zhang S.-G."/>
            <person name="Huang M.-R."/>
            <person name="Wu R."/>
            <person name="Zhou Y."/>
        </authorList>
    </citation>
    <scope>NUCLEOTIDE SEQUENCE [LARGE SCALE GENOMIC DNA]</scope>
    <source>
        <strain evidence="3 4">MB_m1</strain>
    </source>
</reference>
<keyword evidence="2" id="KW-1133">Transmembrane helix</keyword>